<evidence type="ECO:0000313" key="2">
    <source>
        <dbReference type="Proteomes" id="UP001162891"/>
    </source>
</evidence>
<sequence length="91" mass="10090">MDRRARARDLLVSALAEVDAELAAPRYRLGRDQLDTCRATLAGYLAALDAGDLPPRRDRGEGLGRIIVDSWPYDVPLGNAILQAERAWRNC</sequence>
<evidence type="ECO:0000313" key="1">
    <source>
        <dbReference type="EMBL" id="BDG03096.1"/>
    </source>
</evidence>
<organism evidence="1 2">
    <name type="scientific">Anaeromyxobacter oryzae</name>
    <dbReference type="NCBI Taxonomy" id="2918170"/>
    <lineage>
        <taxon>Bacteria</taxon>
        <taxon>Pseudomonadati</taxon>
        <taxon>Myxococcota</taxon>
        <taxon>Myxococcia</taxon>
        <taxon>Myxococcales</taxon>
        <taxon>Cystobacterineae</taxon>
        <taxon>Anaeromyxobacteraceae</taxon>
        <taxon>Anaeromyxobacter</taxon>
    </lineage>
</organism>
<name>A0ABN6MQ12_9BACT</name>
<accession>A0ABN6MQ12</accession>
<dbReference type="RefSeq" id="WP_248360799.1">
    <property type="nucleotide sequence ID" value="NZ_AP025591.1"/>
</dbReference>
<proteinExistence type="predicted"/>
<gene>
    <name evidence="1" type="ORF">AMOR_20920</name>
</gene>
<keyword evidence="2" id="KW-1185">Reference proteome</keyword>
<protein>
    <submittedName>
        <fullName evidence="1">Uncharacterized protein</fullName>
    </submittedName>
</protein>
<dbReference type="EMBL" id="AP025591">
    <property type="protein sequence ID" value="BDG03096.1"/>
    <property type="molecule type" value="Genomic_DNA"/>
</dbReference>
<dbReference type="Proteomes" id="UP001162891">
    <property type="component" value="Chromosome"/>
</dbReference>
<reference evidence="2" key="1">
    <citation type="journal article" date="2022" name="Int. J. Syst. Evol. Microbiol.">
        <title>Anaeromyxobacter oryzae sp. nov., Anaeromyxobacter diazotrophicus sp. nov. and Anaeromyxobacter paludicola sp. nov., isolated from paddy soils.</title>
        <authorList>
            <person name="Itoh H."/>
            <person name="Xu Z."/>
            <person name="Mise K."/>
            <person name="Masuda Y."/>
            <person name="Ushijima N."/>
            <person name="Hayakawa C."/>
            <person name="Shiratori Y."/>
            <person name="Senoo K."/>
        </authorList>
    </citation>
    <scope>NUCLEOTIDE SEQUENCE [LARGE SCALE GENOMIC DNA]</scope>
    <source>
        <strain evidence="2">Red232</strain>
    </source>
</reference>